<keyword evidence="1" id="KW-0472">Membrane</keyword>
<dbReference type="CDD" id="cd06259">
    <property type="entry name" value="YdcF-like"/>
    <property type="match status" value="1"/>
</dbReference>
<feature type="domain" description="DUF218" evidence="2">
    <location>
        <begin position="183"/>
        <end position="339"/>
    </location>
</feature>
<dbReference type="InterPro" id="IPR003848">
    <property type="entry name" value="DUF218"/>
</dbReference>
<evidence type="ECO:0000259" key="2">
    <source>
        <dbReference type="Pfam" id="PF02698"/>
    </source>
</evidence>
<dbReference type="Gene3D" id="3.40.50.620">
    <property type="entry name" value="HUPs"/>
    <property type="match status" value="1"/>
</dbReference>
<feature type="transmembrane region" description="Helical" evidence="1">
    <location>
        <begin position="108"/>
        <end position="128"/>
    </location>
</feature>
<accession>A0AB38A7I6</accession>
<dbReference type="PANTHER" id="PTHR30336:SF4">
    <property type="entry name" value="ENVELOPE BIOGENESIS FACTOR ELYC"/>
    <property type="match status" value="1"/>
</dbReference>
<proteinExistence type="predicted"/>
<evidence type="ECO:0000256" key="1">
    <source>
        <dbReference type="SAM" id="Phobius"/>
    </source>
</evidence>
<dbReference type="EMBL" id="FNSH01000001">
    <property type="protein sequence ID" value="SEB87089.1"/>
    <property type="molecule type" value="Genomic_DNA"/>
</dbReference>
<evidence type="ECO:0000313" key="3">
    <source>
        <dbReference type="EMBL" id="SEB87089.1"/>
    </source>
</evidence>
<dbReference type="GO" id="GO:0043164">
    <property type="term" value="P:Gram-negative-bacterium-type cell wall biogenesis"/>
    <property type="evidence" value="ECO:0007669"/>
    <property type="project" value="TreeGrafter"/>
</dbReference>
<comment type="caution">
    <text evidence="3">The sequence shown here is derived from an EMBL/GenBank/DDBJ whole genome shotgun (WGS) entry which is preliminary data.</text>
</comment>
<keyword evidence="1" id="KW-0812">Transmembrane</keyword>
<feature type="transmembrane region" description="Helical" evidence="1">
    <location>
        <begin position="6"/>
        <end position="26"/>
    </location>
</feature>
<feature type="transmembrane region" description="Helical" evidence="1">
    <location>
        <begin position="38"/>
        <end position="59"/>
    </location>
</feature>
<dbReference type="AlphaFoldDB" id="A0AB38A7I6"/>
<feature type="transmembrane region" description="Helical" evidence="1">
    <location>
        <begin position="148"/>
        <end position="172"/>
    </location>
</feature>
<dbReference type="RefSeq" id="WP_002564131.1">
    <property type="nucleotide sequence ID" value="NZ_FNSH01000001.1"/>
</dbReference>
<dbReference type="Pfam" id="PF02698">
    <property type="entry name" value="DUF218"/>
    <property type="match status" value="1"/>
</dbReference>
<keyword evidence="1" id="KW-1133">Transmembrane helix</keyword>
<dbReference type="GO" id="GO:0000270">
    <property type="term" value="P:peptidoglycan metabolic process"/>
    <property type="evidence" value="ECO:0007669"/>
    <property type="project" value="TreeGrafter"/>
</dbReference>
<organism evidence="3 4">
    <name type="scientific">Atopobium minutum</name>
    <dbReference type="NCBI Taxonomy" id="1381"/>
    <lineage>
        <taxon>Bacteria</taxon>
        <taxon>Bacillati</taxon>
        <taxon>Actinomycetota</taxon>
        <taxon>Coriobacteriia</taxon>
        <taxon>Coriobacteriales</taxon>
        <taxon>Atopobiaceae</taxon>
        <taxon>Atopobium</taxon>
    </lineage>
</organism>
<dbReference type="Proteomes" id="UP000183687">
    <property type="component" value="Unassembled WGS sequence"/>
</dbReference>
<feature type="transmembrane region" description="Helical" evidence="1">
    <location>
        <begin position="65"/>
        <end position="96"/>
    </location>
</feature>
<dbReference type="PANTHER" id="PTHR30336">
    <property type="entry name" value="INNER MEMBRANE PROTEIN, PROBABLE PERMEASE"/>
    <property type="match status" value="1"/>
</dbReference>
<name>A0AB38A7I6_9ACTN</name>
<feature type="transmembrane region" description="Helical" evidence="1">
    <location>
        <begin position="356"/>
        <end position="374"/>
    </location>
</feature>
<sequence>MDLSNHLAISLLAALPLLVTTTLFVLQWRKERRTLWLSIKFFACLISMGILFVGIMLQIPETSVIATLGIIFVALVAVLLGLSPLIITITAFTTGIHLIRKEGLRARNLLSIGAGICAMAYLLVWPLITPSKNPSESLLSWTISLIYSLISVTLALISLLLVLYVVASWLNLIPCVRKHYSHIIVLGAGLTNGRSVTPLLAKRVDAGIAAWYKNPGSTLIMSGGQGPDELVPEAQAMFEYALQKGVPAQAITQERNSKNTRENLVYSFGLIDDGRTNSNATSEQATAPADPSSQNVLVVSDNYHVYRALLLAKNMGLSCDGRGSRTRLYFYINAMVREFVAFIVTWKQSFIKTLTILWSLTLLWFVPLLITLIAKMCA</sequence>
<dbReference type="InterPro" id="IPR014729">
    <property type="entry name" value="Rossmann-like_a/b/a_fold"/>
</dbReference>
<protein>
    <submittedName>
        <fullName evidence="3">Protein SanA, affects membrane permeability for vancomycin</fullName>
    </submittedName>
</protein>
<dbReference type="GO" id="GO:0005886">
    <property type="term" value="C:plasma membrane"/>
    <property type="evidence" value="ECO:0007669"/>
    <property type="project" value="TreeGrafter"/>
</dbReference>
<gene>
    <name evidence="3" type="ORF">SAMN04489746_1202</name>
</gene>
<dbReference type="InterPro" id="IPR051599">
    <property type="entry name" value="Cell_Envelope_Assoc"/>
</dbReference>
<reference evidence="3 4" key="1">
    <citation type="submission" date="2016-10" db="EMBL/GenBank/DDBJ databases">
        <authorList>
            <person name="Varghese N."/>
            <person name="Submissions S."/>
        </authorList>
    </citation>
    <scope>NUCLEOTIDE SEQUENCE [LARGE SCALE GENOMIC DNA]</scope>
    <source>
        <strain evidence="3 4">DSM 20586</strain>
    </source>
</reference>
<evidence type="ECO:0000313" key="4">
    <source>
        <dbReference type="Proteomes" id="UP000183687"/>
    </source>
</evidence>
<feature type="transmembrane region" description="Helical" evidence="1">
    <location>
        <begin position="328"/>
        <end position="344"/>
    </location>
</feature>